<accession>A0AAV5LAJ7</accession>
<gene>
    <name evidence="2" type="ORF">SLEP1_g42466</name>
</gene>
<proteinExistence type="predicted"/>
<protein>
    <submittedName>
        <fullName evidence="2">Uncharacterized protein</fullName>
    </submittedName>
</protein>
<sequence length="122" mass="13654">MTTIIVPLCMFPFSSPRLDESAGKLPKANETPKSEQNQNPPRTKNLLSRRGLSGRQREDSLLLLTALVSTEKQAFHLVPVYFLLHAHPIADFPFLDLAALFKLRHPHPPHPRSNGGASNLQR</sequence>
<dbReference type="EMBL" id="BPVZ01000103">
    <property type="protein sequence ID" value="GKV34042.1"/>
    <property type="molecule type" value="Genomic_DNA"/>
</dbReference>
<organism evidence="2 3">
    <name type="scientific">Rubroshorea leprosula</name>
    <dbReference type="NCBI Taxonomy" id="152421"/>
    <lineage>
        <taxon>Eukaryota</taxon>
        <taxon>Viridiplantae</taxon>
        <taxon>Streptophyta</taxon>
        <taxon>Embryophyta</taxon>
        <taxon>Tracheophyta</taxon>
        <taxon>Spermatophyta</taxon>
        <taxon>Magnoliopsida</taxon>
        <taxon>eudicotyledons</taxon>
        <taxon>Gunneridae</taxon>
        <taxon>Pentapetalae</taxon>
        <taxon>rosids</taxon>
        <taxon>malvids</taxon>
        <taxon>Malvales</taxon>
        <taxon>Dipterocarpaceae</taxon>
        <taxon>Rubroshorea</taxon>
    </lineage>
</organism>
<keyword evidence="3" id="KW-1185">Reference proteome</keyword>
<comment type="caution">
    <text evidence="2">The sequence shown here is derived from an EMBL/GenBank/DDBJ whole genome shotgun (WGS) entry which is preliminary data.</text>
</comment>
<evidence type="ECO:0000313" key="3">
    <source>
        <dbReference type="Proteomes" id="UP001054252"/>
    </source>
</evidence>
<name>A0AAV5LAJ7_9ROSI</name>
<reference evidence="2 3" key="1">
    <citation type="journal article" date="2021" name="Commun. Biol.">
        <title>The genome of Shorea leprosula (Dipterocarpaceae) highlights the ecological relevance of drought in aseasonal tropical rainforests.</title>
        <authorList>
            <person name="Ng K.K.S."/>
            <person name="Kobayashi M.J."/>
            <person name="Fawcett J.A."/>
            <person name="Hatakeyama M."/>
            <person name="Paape T."/>
            <person name="Ng C.H."/>
            <person name="Ang C.C."/>
            <person name="Tnah L.H."/>
            <person name="Lee C.T."/>
            <person name="Nishiyama T."/>
            <person name="Sese J."/>
            <person name="O'Brien M.J."/>
            <person name="Copetti D."/>
            <person name="Mohd Noor M.I."/>
            <person name="Ong R.C."/>
            <person name="Putra M."/>
            <person name="Sireger I.Z."/>
            <person name="Indrioko S."/>
            <person name="Kosugi Y."/>
            <person name="Izuno A."/>
            <person name="Isagi Y."/>
            <person name="Lee S.L."/>
            <person name="Shimizu K.K."/>
        </authorList>
    </citation>
    <scope>NUCLEOTIDE SEQUENCE [LARGE SCALE GENOMIC DNA]</scope>
    <source>
        <strain evidence="2">214</strain>
    </source>
</reference>
<evidence type="ECO:0000256" key="1">
    <source>
        <dbReference type="SAM" id="MobiDB-lite"/>
    </source>
</evidence>
<dbReference type="AlphaFoldDB" id="A0AAV5LAJ7"/>
<evidence type="ECO:0000313" key="2">
    <source>
        <dbReference type="EMBL" id="GKV34042.1"/>
    </source>
</evidence>
<feature type="region of interest" description="Disordered" evidence="1">
    <location>
        <begin position="15"/>
        <end position="54"/>
    </location>
</feature>
<dbReference type="Proteomes" id="UP001054252">
    <property type="component" value="Unassembled WGS sequence"/>
</dbReference>